<evidence type="ECO:0000313" key="1">
    <source>
        <dbReference type="EMBL" id="GAH64151.1"/>
    </source>
</evidence>
<reference evidence="1" key="1">
    <citation type="journal article" date="2014" name="Front. Microbiol.">
        <title>High frequency of phylogenetically diverse reductive dehalogenase-homologous genes in deep subseafloor sedimentary metagenomes.</title>
        <authorList>
            <person name="Kawai M."/>
            <person name="Futagami T."/>
            <person name="Toyoda A."/>
            <person name="Takaki Y."/>
            <person name="Nishi S."/>
            <person name="Hori S."/>
            <person name="Arai W."/>
            <person name="Tsubouchi T."/>
            <person name="Morono Y."/>
            <person name="Uchiyama I."/>
            <person name="Ito T."/>
            <person name="Fujiyama A."/>
            <person name="Inagaki F."/>
            <person name="Takami H."/>
        </authorList>
    </citation>
    <scope>NUCLEOTIDE SEQUENCE</scope>
    <source>
        <strain evidence="1">Expedition CK06-06</strain>
    </source>
</reference>
<feature type="non-terminal residue" evidence="1">
    <location>
        <position position="1"/>
    </location>
</feature>
<gene>
    <name evidence="1" type="ORF">S03H2_44562</name>
</gene>
<accession>X1H1X7</accession>
<dbReference type="EMBL" id="BARU01027873">
    <property type="protein sequence ID" value="GAH64151.1"/>
    <property type="molecule type" value="Genomic_DNA"/>
</dbReference>
<name>X1H1X7_9ZZZZ</name>
<protein>
    <submittedName>
        <fullName evidence="1">Uncharacterized protein</fullName>
    </submittedName>
</protein>
<organism evidence="1">
    <name type="scientific">marine sediment metagenome</name>
    <dbReference type="NCBI Taxonomy" id="412755"/>
    <lineage>
        <taxon>unclassified sequences</taxon>
        <taxon>metagenomes</taxon>
        <taxon>ecological metagenomes</taxon>
    </lineage>
</organism>
<comment type="caution">
    <text evidence="1">The sequence shown here is derived from an EMBL/GenBank/DDBJ whole genome shotgun (WGS) entry which is preliminary data.</text>
</comment>
<sequence>LLRVADNGTTPLPPQDLFPDSRENELNFFLELDDAGLLLDYLMSQDKLQG</sequence>
<dbReference type="AlphaFoldDB" id="X1H1X7"/>
<proteinExistence type="predicted"/>